<proteinExistence type="predicted"/>
<name>A0A7G9YFK2_9EURY</name>
<gene>
    <name evidence="1" type="ORF">DEIDBPHB_00035</name>
</gene>
<dbReference type="EMBL" id="MT631217">
    <property type="protein sequence ID" value="QNO46786.1"/>
    <property type="molecule type" value="Genomic_DNA"/>
</dbReference>
<accession>A0A7G9YFK2</accession>
<reference evidence="1" key="1">
    <citation type="submission" date="2020-06" db="EMBL/GenBank/DDBJ databases">
        <title>Unique genomic features of the anaerobic methanotrophic archaea.</title>
        <authorList>
            <person name="Chadwick G.L."/>
            <person name="Skennerton C.T."/>
            <person name="Laso-Perez R."/>
            <person name="Leu A.O."/>
            <person name="Speth D.R."/>
            <person name="Yu H."/>
            <person name="Morgan-Lang C."/>
            <person name="Hatzenpichler R."/>
            <person name="Goudeau D."/>
            <person name="Malmstrom R."/>
            <person name="Brazelton W.J."/>
            <person name="Woyke T."/>
            <person name="Hallam S.J."/>
            <person name="Tyson G.W."/>
            <person name="Wegener G."/>
            <person name="Boetius A."/>
            <person name="Orphan V."/>
        </authorList>
    </citation>
    <scope>NUCLEOTIDE SEQUENCE</scope>
</reference>
<sequence>MGRYICPCCGESLEEDRSFWEELKKGLFDVLDVFYQQLRFYNVSYKGISAIMKFVFPRGKTTVYNAFMESVEKTYIPPVDDKWNRSLRRTTSKNKWNTEISPNIA</sequence>
<organism evidence="1">
    <name type="scientific">Candidatus Methanogaster sp. ANME-2c ERB4</name>
    <dbReference type="NCBI Taxonomy" id="2759911"/>
    <lineage>
        <taxon>Archaea</taxon>
        <taxon>Methanobacteriati</taxon>
        <taxon>Methanobacteriota</taxon>
        <taxon>Stenosarchaea group</taxon>
        <taxon>Methanomicrobia</taxon>
        <taxon>Methanosarcinales</taxon>
        <taxon>ANME-2 cluster</taxon>
        <taxon>Candidatus Methanogasteraceae</taxon>
        <taxon>Candidatus Methanogaster</taxon>
    </lineage>
</organism>
<evidence type="ECO:0000313" key="1">
    <source>
        <dbReference type="EMBL" id="QNO46786.1"/>
    </source>
</evidence>
<protein>
    <submittedName>
        <fullName evidence="1">Uncharacterized protein</fullName>
    </submittedName>
</protein>
<dbReference type="AlphaFoldDB" id="A0A7G9YFK2"/>